<dbReference type="PROSITE" id="PS50893">
    <property type="entry name" value="ABC_TRANSPORTER_2"/>
    <property type="match status" value="2"/>
</dbReference>
<dbReference type="SUPFAM" id="SSF52540">
    <property type="entry name" value="P-loop containing nucleoside triphosphate hydrolases"/>
    <property type="match status" value="2"/>
</dbReference>
<feature type="domain" description="ABC transporter" evidence="5">
    <location>
        <begin position="285"/>
        <end position="526"/>
    </location>
</feature>
<keyword evidence="2" id="KW-0813">Transport</keyword>
<dbReference type="InterPro" id="IPR050319">
    <property type="entry name" value="ABC_transp_ATP-bind"/>
</dbReference>
<reference evidence="7" key="1">
    <citation type="journal article" date="2019" name="Int. J. Syst. Evol. Microbiol.">
        <title>The Global Catalogue of Microorganisms (GCM) 10K type strain sequencing project: providing services to taxonomists for standard genome sequencing and annotation.</title>
        <authorList>
            <consortium name="The Broad Institute Genomics Platform"/>
            <consortium name="The Broad Institute Genome Sequencing Center for Infectious Disease"/>
            <person name="Wu L."/>
            <person name="Ma J."/>
        </authorList>
    </citation>
    <scope>NUCLEOTIDE SEQUENCE [LARGE SCALE GENOMIC DNA]</scope>
    <source>
        <strain evidence="7">KCTC 32239</strain>
    </source>
</reference>
<gene>
    <name evidence="6" type="ORF">GCM10011613_15350</name>
</gene>
<dbReference type="CDD" id="cd03257">
    <property type="entry name" value="ABC_NikE_OppD_transporters"/>
    <property type="match status" value="2"/>
</dbReference>
<dbReference type="Gene3D" id="3.40.50.300">
    <property type="entry name" value="P-loop containing nucleotide triphosphate hydrolases"/>
    <property type="match status" value="2"/>
</dbReference>
<evidence type="ECO:0000313" key="6">
    <source>
        <dbReference type="EMBL" id="GGY71502.1"/>
    </source>
</evidence>
<evidence type="ECO:0000256" key="1">
    <source>
        <dbReference type="ARBA" id="ARBA00005417"/>
    </source>
</evidence>
<keyword evidence="3" id="KW-0547">Nucleotide-binding</keyword>
<organism evidence="6 7">
    <name type="scientific">Cellvibrio zantedeschiae</name>
    <dbReference type="NCBI Taxonomy" id="1237077"/>
    <lineage>
        <taxon>Bacteria</taxon>
        <taxon>Pseudomonadati</taxon>
        <taxon>Pseudomonadota</taxon>
        <taxon>Gammaproteobacteria</taxon>
        <taxon>Cellvibrionales</taxon>
        <taxon>Cellvibrionaceae</taxon>
        <taxon>Cellvibrio</taxon>
    </lineage>
</organism>
<sequence length="532" mass="59299">MLHVENLRIVFNTRDGASVAVENLSFKLNAGEVLGIVGESGSGKSVACYSLLGLLPMPPGKIESGSAMFSGQDLLRMSEAELRKIRGHKISMIFQDPMTSLNPYMRISDQLVESVLQHHKISKKAARQRAIDALNEVGIRDAETRIDQYPHQFSGGMRQRVMIAMALIAEPELLIADEPTTALDVSVQAQILKLIKQLQVNRKLAVIFITHDLGVAAQMADHILVMEKGKLVEQGKTEDIFNRPTQPYTQKLLRAVLTTAKPTPSLADKAKPPFLEVKQLKTWFPQFGGLFIKHLINTQKAVDDISLTIYRGEILGVVGESGSGKSTLGRTIMRLVEAHSGEVLLEGKDLLRLSESDLKNSRRHFQMIFQDPYASLNPRMTVFDTLAEPLLVHGLATKKTVLELVNQLMDDVGLDRRFIRKYPHEFSGGQRQRIAIARAIALKPKLIIADEPVSALDVTIRAQILKLLLELTQKHQLTMLFISHDMSVVRYLCDRVLVMQNGRVIEEGETEALFSAPKESYTQQLLAAIPKL</sequence>
<dbReference type="NCBIfam" id="NF007739">
    <property type="entry name" value="PRK10419.1"/>
    <property type="match status" value="2"/>
</dbReference>
<dbReference type="Pfam" id="PF00005">
    <property type="entry name" value="ABC_tran"/>
    <property type="match status" value="2"/>
</dbReference>
<dbReference type="EMBL" id="BMYZ01000001">
    <property type="protein sequence ID" value="GGY71502.1"/>
    <property type="molecule type" value="Genomic_DNA"/>
</dbReference>
<evidence type="ECO:0000256" key="4">
    <source>
        <dbReference type="ARBA" id="ARBA00022840"/>
    </source>
</evidence>
<dbReference type="SMART" id="SM00382">
    <property type="entry name" value="AAA"/>
    <property type="match status" value="2"/>
</dbReference>
<dbReference type="PROSITE" id="PS00211">
    <property type="entry name" value="ABC_TRANSPORTER_1"/>
    <property type="match status" value="2"/>
</dbReference>
<accession>A0ABQ3AZC7</accession>
<dbReference type="Pfam" id="PF08352">
    <property type="entry name" value="oligo_HPY"/>
    <property type="match status" value="2"/>
</dbReference>
<keyword evidence="7" id="KW-1185">Reference proteome</keyword>
<dbReference type="Proteomes" id="UP000619761">
    <property type="component" value="Unassembled WGS sequence"/>
</dbReference>
<dbReference type="InterPro" id="IPR027417">
    <property type="entry name" value="P-loop_NTPase"/>
</dbReference>
<keyword evidence="4 6" id="KW-0067">ATP-binding</keyword>
<evidence type="ECO:0000256" key="3">
    <source>
        <dbReference type="ARBA" id="ARBA00022741"/>
    </source>
</evidence>
<proteinExistence type="inferred from homology"/>
<feature type="domain" description="ABC transporter" evidence="5">
    <location>
        <begin position="2"/>
        <end position="253"/>
    </location>
</feature>
<name>A0ABQ3AZC7_9GAMM</name>
<dbReference type="InterPro" id="IPR003593">
    <property type="entry name" value="AAA+_ATPase"/>
</dbReference>
<evidence type="ECO:0000259" key="5">
    <source>
        <dbReference type="PROSITE" id="PS50893"/>
    </source>
</evidence>
<dbReference type="PANTHER" id="PTHR43776:SF7">
    <property type="entry name" value="D,D-DIPEPTIDE TRANSPORT ATP-BINDING PROTEIN DDPF-RELATED"/>
    <property type="match status" value="1"/>
</dbReference>
<dbReference type="GO" id="GO:0005524">
    <property type="term" value="F:ATP binding"/>
    <property type="evidence" value="ECO:0007669"/>
    <property type="project" value="UniProtKB-KW"/>
</dbReference>
<evidence type="ECO:0000313" key="7">
    <source>
        <dbReference type="Proteomes" id="UP000619761"/>
    </source>
</evidence>
<dbReference type="InterPro" id="IPR017871">
    <property type="entry name" value="ABC_transporter-like_CS"/>
</dbReference>
<dbReference type="NCBIfam" id="NF010167">
    <property type="entry name" value="PRK13648.1"/>
    <property type="match status" value="2"/>
</dbReference>
<dbReference type="InterPro" id="IPR013563">
    <property type="entry name" value="Oligopep_ABC_C"/>
</dbReference>
<comment type="similarity">
    <text evidence="1">Belongs to the ABC transporter superfamily.</text>
</comment>
<dbReference type="InterPro" id="IPR003439">
    <property type="entry name" value="ABC_transporter-like_ATP-bd"/>
</dbReference>
<dbReference type="RefSeq" id="WP_189417279.1">
    <property type="nucleotide sequence ID" value="NZ_BMYZ01000001.1"/>
</dbReference>
<dbReference type="NCBIfam" id="NF008453">
    <property type="entry name" value="PRK11308.1"/>
    <property type="match status" value="2"/>
</dbReference>
<protein>
    <submittedName>
        <fullName evidence="6">Microcin C ABC transporter ATP-binding protein YejF</fullName>
    </submittedName>
</protein>
<evidence type="ECO:0000256" key="2">
    <source>
        <dbReference type="ARBA" id="ARBA00022448"/>
    </source>
</evidence>
<comment type="caution">
    <text evidence="6">The sequence shown here is derived from an EMBL/GenBank/DDBJ whole genome shotgun (WGS) entry which is preliminary data.</text>
</comment>
<dbReference type="PANTHER" id="PTHR43776">
    <property type="entry name" value="TRANSPORT ATP-BINDING PROTEIN"/>
    <property type="match status" value="1"/>
</dbReference>